<evidence type="ECO:0000256" key="5">
    <source>
        <dbReference type="PROSITE-ProRule" id="PRU00042"/>
    </source>
</evidence>
<name>V4BZN4_LOTGI</name>
<proteinExistence type="predicted"/>
<dbReference type="PROSITE" id="PS00028">
    <property type="entry name" value="ZINC_FINGER_C2H2_1"/>
    <property type="match status" value="3"/>
</dbReference>
<evidence type="ECO:0000256" key="4">
    <source>
        <dbReference type="ARBA" id="ARBA00022833"/>
    </source>
</evidence>
<feature type="non-terminal residue" evidence="7">
    <location>
        <position position="1"/>
    </location>
</feature>
<feature type="domain" description="C2H2-type" evidence="6">
    <location>
        <begin position="6"/>
        <end position="32"/>
    </location>
</feature>
<evidence type="ECO:0000313" key="7">
    <source>
        <dbReference type="EMBL" id="ESO94614.1"/>
    </source>
</evidence>
<dbReference type="Gene3D" id="3.30.160.60">
    <property type="entry name" value="Classic Zinc Finger"/>
    <property type="match status" value="2"/>
</dbReference>
<dbReference type="PANTHER" id="PTHR24379">
    <property type="entry name" value="KRAB AND ZINC FINGER DOMAIN-CONTAINING"/>
    <property type="match status" value="1"/>
</dbReference>
<protein>
    <recommendedName>
        <fullName evidence="6">C2H2-type domain-containing protein</fullName>
    </recommendedName>
</protein>
<keyword evidence="1" id="KW-0479">Metal-binding</keyword>
<dbReference type="InterPro" id="IPR013087">
    <property type="entry name" value="Znf_C2H2_type"/>
</dbReference>
<keyword evidence="4" id="KW-0862">Zinc</keyword>
<feature type="domain" description="C2H2-type" evidence="6">
    <location>
        <begin position="35"/>
        <end position="62"/>
    </location>
</feature>
<feature type="domain" description="C2H2-type" evidence="6">
    <location>
        <begin position="123"/>
        <end position="150"/>
    </location>
</feature>
<dbReference type="SUPFAM" id="SSF57667">
    <property type="entry name" value="beta-beta-alpha zinc fingers"/>
    <property type="match status" value="2"/>
</dbReference>
<accession>V4BZN4</accession>
<evidence type="ECO:0000313" key="8">
    <source>
        <dbReference type="Proteomes" id="UP000030746"/>
    </source>
</evidence>
<feature type="domain" description="C2H2-type" evidence="6">
    <location>
        <begin position="95"/>
        <end position="122"/>
    </location>
</feature>
<dbReference type="AlphaFoldDB" id="V4BZN4"/>
<dbReference type="SMART" id="SM00355">
    <property type="entry name" value="ZnF_C2H2"/>
    <property type="match status" value="6"/>
</dbReference>
<dbReference type="Proteomes" id="UP000030746">
    <property type="component" value="Unassembled WGS sequence"/>
</dbReference>
<dbReference type="HOGENOM" id="CLU_1551475_0_0_1"/>
<dbReference type="GO" id="GO:0008270">
    <property type="term" value="F:zinc ion binding"/>
    <property type="evidence" value="ECO:0007669"/>
    <property type="project" value="UniProtKB-KW"/>
</dbReference>
<keyword evidence="3 5" id="KW-0863">Zinc-finger</keyword>
<dbReference type="InterPro" id="IPR036236">
    <property type="entry name" value="Znf_C2H2_sf"/>
</dbReference>
<dbReference type="PANTHER" id="PTHR24379:SF121">
    <property type="entry name" value="C2H2-TYPE DOMAIN-CONTAINING PROTEIN"/>
    <property type="match status" value="1"/>
</dbReference>
<keyword evidence="8" id="KW-1185">Reference proteome</keyword>
<organism evidence="7 8">
    <name type="scientific">Lottia gigantea</name>
    <name type="common">Giant owl limpet</name>
    <dbReference type="NCBI Taxonomy" id="225164"/>
    <lineage>
        <taxon>Eukaryota</taxon>
        <taxon>Metazoa</taxon>
        <taxon>Spiralia</taxon>
        <taxon>Lophotrochozoa</taxon>
        <taxon>Mollusca</taxon>
        <taxon>Gastropoda</taxon>
        <taxon>Patellogastropoda</taxon>
        <taxon>Lottioidea</taxon>
        <taxon>Lottiidae</taxon>
        <taxon>Lottia</taxon>
    </lineage>
</organism>
<dbReference type="RefSeq" id="XP_009054693.1">
    <property type="nucleotide sequence ID" value="XM_009056445.1"/>
</dbReference>
<dbReference type="OMA" id="PKCCHIC"/>
<reference evidence="7 8" key="1">
    <citation type="journal article" date="2013" name="Nature">
        <title>Insights into bilaterian evolution from three spiralian genomes.</title>
        <authorList>
            <person name="Simakov O."/>
            <person name="Marletaz F."/>
            <person name="Cho S.J."/>
            <person name="Edsinger-Gonzales E."/>
            <person name="Havlak P."/>
            <person name="Hellsten U."/>
            <person name="Kuo D.H."/>
            <person name="Larsson T."/>
            <person name="Lv J."/>
            <person name="Arendt D."/>
            <person name="Savage R."/>
            <person name="Osoegawa K."/>
            <person name="de Jong P."/>
            <person name="Grimwood J."/>
            <person name="Chapman J.A."/>
            <person name="Shapiro H."/>
            <person name="Aerts A."/>
            <person name="Otillar R.P."/>
            <person name="Terry A.Y."/>
            <person name="Boore J.L."/>
            <person name="Grigoriev I.V."/>
            <person name="Lindberg D.R."/>
            <person name="Seaver E.C."/>
            <person name="Weisblat D.A."/>
            <person name="Putnam N.H."/>
            <person name="Rokhsar D.S."/>
        </authorList>
    </citation>
    <scope>NUCLEOTIDE SEQUENCE [LARGE SCALE GENOMIC DNA]</scope>
</reference>
<keyword evidence="2" id="KW-0677">Repeat</keyword>
<dbReference type="OrthoDB" id="6077919at2759"/>
<sequence>EKPNLFACHCGEGFLSRALLIEHKKVHVTSRDCIFRCSICQAKFHSHRTYDQHLISHFGLNRRLCAFCGQSLSSKIEFNKHIQTVHEKPSGPTQYSCIVCNEGFHHTAMLEEHQKYHNKQKPFRCPICFSQFQEYTTYTGHLTQHVGKNTKICFMCGYRTSTCRTLTIHFKSH</sequence>
<evidence type="ECO:0000256" key="1">
    <source>
        <dbReference type="ARBA" id="ARBA00022723"/>
    </source>
</evidence>
<feature type="non-terminal residue" evidence="7">
    <location>
        <position position="173"/>
    </location>
</feature>
<evidence type="ECO:0000256" key="2">
    <source>
        <dbReference type="ARBA" id="ARBA00022737"/>
    </source>
</evidence>
<evidence type="ECO:0000259" key="6">
    <source>
        <dbReference type="PROSITE" id="PS50157"/>
    </source>
</evidence>
<dbReference type="CTD" id="20253133"/>
<gene>
    <name evidence="7" type="ORF">LOTGIDRAFT_97000</name>
</gene>
<evidence type="ECO:0000256" key="3">
    <source>
        <dbReference type="ARBA" id="ARBA00022771"/>
    </source>
</evidence>
<dbReference type="EMBL" id="KB201799">
    <property type="protein sequence ID" value="ESO94614.1"/>
    <property type="molecule type" value="Genomic_DNA"/>
</dbReference>
<dbReference type="KEGG" id="lgi:LOTGIDRAFT_97000"/>
<dbReference type="GeneID" id="20253133"/>
<dbReference type="PROSITE" id="PS50157">
    <property type="entry name" value="ZINC_FINGER_C2H2_2"/>
    <property type="match status" value="4"/>
</dbReference>